<dbReference type="AlphaFoldDB" id="A0ABD3RGQ9"/>
<organism evidence="2 3">
    <name type="scientific">Cyclostephanos tholiformis</name>
    <dbReference type="NCBI Taxonomy" id="382380"/>
    <lineage>
        <taxon>Eukaryota</taxon>
        <taxon>Sar</taxon>
        <taxon>Stramenopiles</taxon>
        <taxon>Ochrophyta</taxon>
        <taxon>Bacillariophyta</taxon>
        <taxon>Coscinodiscophyceae</taxon>
        <taxon>Thalassiosirophycidae</taxon>
        <taxon>Stephanodiscales</taxon>
        <taxon>Stephanodiscaceae</taxon>
        <taxon>Cyclostephanos</taxon>
    </lineage>
</organism>
<keyword evidence="3" id="KW-1185">Reference proteome</keyword>
<dbReference type="Gene3D" id="3.40.50.720">
    <property type="entry name" value="NAD(P)-binding Rossmann-like Domain"/>
    <property type="match status" value="1"/>
</dbReference>
<dbReference type="EMBL" id="JALLPB020000300">
    <property type="protein sequence ID" value="KAL3810801.1"/>
    <property type="molecule type" value="Genomic_DNA"/>
</dbReference>
<dbReference type="InterPro" id="IPR020843">
    <property type="entry name" value="ER"/>
</dbReference>
<dbReference type="Pfam" id="PF08240">
    <property type="entry name" value="ADH_N"/>
    <property type="match status" value="1"/>
</dbReference>
<dbReference type="SUPFAM" id="SSF50129">
    <property type="entry name" value="GroES-like"/>
    <property type="match status" value="1"/>
</dbReference>
<dbReference type="CDD" id="cd08267">
    <property type="entry name" value="MDR1"/>
    <property type="match status" value="1"/>
</dbReference>
<name>A0ABD3RGQ9_9STRA</name>
<dbReference type="InterPro" id="IPR050700">
    <property type="entry name" value="YIM1/Zinc_Alcohol_DH_Fams"/>
</dbReference>
<dbReference type="InterPro" id="IPR013154">
    <property type="entry name" value="ADH-like_N"/>
</dbReference>
<dbReference type="Gene3D" id="3.90.180.10">
    <property type="entry name" value="Medium-chain alcohol dehydrogenases, catalytic domain"/>
    <property type="match status" value="1"/>
</dbReference>
<accession>A0ABD3RGQ9</accession>
<reference evidence="2 3" key="1">
    <citation type="submission" date="2024-10" db="EMBL/GenBank/DDBJ databases">
        <title>Updated reference genomes for cyclostephanoid diatoms.</title>
        <authorList>
            <person name="Roberts W.R."/>
            <person name="Alverson A.J."/>
        </authorList>
    </citation>
    <scope>NUCLEOTIDE SEQUENCE [LARGE SCALE GENOMIC DNA]</scope>
    <source>
        <strain evidence="2 3">AJA228-03</strain>
    </source>
</reference>
<feature type="domain" description="Enoyl reductase (ER)" evidence="1">
    <location>
        <begin position="11"/>
        <end position="325"/>
    </location>
</feature>
<dbReference type="Proteomes" id="UP001530377">
    <property type="component" value="Unassembled WGS sequence"/>
</dbReference>
<evidence type="ECO:0000259" key="1">
    <source>
        <dbReference type="SMART" id="SM00829"/>
    </source>
</evidence>
<proteinExistence type="predicted"/>
<dbReference type="PANTHER" id="PTHR11695">
    <property type="entry name" value="ALCOHOL DEHYDROGENASE RELATED"/>
    <property type="match status" value="1"/>
</dbReference>
<gene>
    <name evidence="2" type="ORF">ACHAXA_006831</name>
</gene>
<protein>
    <recommendedName>
        <fullName evidence="1">Enoyl reductase (ER) domain-containing protein</fullName>
    </recommendedName>
</protein>
<evidence type="ECO:0000313" key="3">
    <source>
        <dbReference type="Proteomes" id="UP001530377"/>
    </source>
</evidence>
<dbReference type="Pfam" id="PF13602">
    <property type="entry name" value="ADH_zinc_N_2"/>
    <property type="match status" value="1"/>
</dbReference>
<dbReference type="SMART" id="SM00829">
    <property type="entry name" value="PKS_ER"/>
    <property type="match status" value="1"/>
</dbReference>
<evidence type="ECO:0000313" key="2">
    <source>
        <dbReference type="EMBL" id="KAL3810801.1"/>
    </source>
</evidence>
<dbReference type="InterPro" id="IPR036291">
    <property type="entry name" value="NAD(P)-bd_dom_sf"/>
</dbReference>
<dbReference type="InterPro" id="IPR011032">
    <property type="entry name" value="GroES-like_sf"/>
</dbReference>
<comment type="caution">
    <text evidence="2">The sequence shown here is derived from an EMBL/GenBank/DDBJ whole genome shotgun (WGS) entry which is preliminary data.</text>
</comment>
<sequence>MRAAVRTGLLGLTIAFKDDVPPPPPCDPNVPIAPTDVLIKVKSAAINPVDYKLPRLVGGTVVGIDLSGTVERVGADVTDFKVGDNVFGRSPIIGGRGGSLADFALVPMDEIAIKPEWLSFNQAAALGVAYLTGLQSLRAGNVSKDSSVLIIGASGGCGIAGVQLARALGASRVVGVCSGRNFDFVKGTSGMELELIDYTKEGSIEKFRGENIGKFDCIYDTVTGSGRGEDYVASMMPLLKESTGTYVQINGSPTTMARHVIGRMKAQRKVVFTSGKGKKDLEEIVSLLKIFVARPHLDVKTFDENGVKGAFEQLRGRRTKGKIVFNME</sequence>
<dbReference type="PANTHER" id="PTHR11695:SF294">
    <property type="entry name" value="RETICULON-4-INTERACTING PROTEIN 1, MITOCHONDRIAL"/>
    <property type="match status" value="1"/>
</dbReference>
<dbReference type="SUPFAM" id="SSF51735">
    <property type="entry name" value="NAD(P)-binding Rossmann-fold domains"/>
    <property type="match status" value="1"/>
</dbReference>